<organism evidence="10 11">
    <name type="scientific">Ascodesmis nigricans</name>
    <dbReference type="NCBI Taxonomy" id="341454"/>
    <lineage>
        <taxon>Eukaryota</taxon>
        <taxon>Fungi</taxon>
        <taxon>Dikarya</taxon>
        <taxon>Ascomycota</taxon>
        <taxon>Pezizomycotina</taxon>
        <taxon>Pezizomycetes</taxon>
        <taxon>Pezizales</taxon>
        <taxon>Ascodesmidaceae</taxon>
        <taxon>Ascodesmis</taxon>
    </lineage>
</organism>
<evidence type="ECO:0000256" key="8">
    <source>
        <dbReference type="SAM" id="MobiDB-lite"/>
    </source>
</evidence>
<evidence type="ECO:0000256" key="2">
    <source>
        <dbReference type="ARBA" id="ARBA00004687"/>
    </source>
</evidence>
<dbReference type="STRING" id="341454.A0A4S2MYV1"/>
<dbReference type="AlphaFoldDB" id="A0A4S2MYV1"/>
<keyword evidence="7 9" id="KW-0472">Membrane</keyword>
<feature type="transmembrane region" description="Helical" evidence="9">
    <location>
        <begin position="116"/>
        <end position="139"/>
    </location>
</feature>
<protein>
    <recommendedName>
        <fullName evidence="12">PIG-F-domain-containing protein</fullName>
    </recommendedName>
</protein>
<keyword evidence="6 9" id="KW-1133">Transmembrane helix</keyword>
<comment type="pathway">
    <text evidence="2">Glycolipid biosynthesis; glycosylphosphatidylinositol-anchor biosynthesis.</text>
</comment>
<evidence type="ECO:0000256" key="4">
    <source>
        <dbReference type="ARBA" id="ARBA00022692"/>
    </source>
</evidence>
<accession>A0A4S2MYV1</accession>
<feature type="transmembrane region" description="Helical" evidence="9">
    <location>
        <begin position="46"/>
        <end position="69"/>
    </location>
</feature>
<evidence type="ECO:0000256" key="3">
    <source>
        <dbReference type="ARBA" id="ARBA00022502"/>
    </source>
</evidence>
<evidence type="ECO:0000313" key="11">
    <source>
        <dbReference type="Proteomes" id="UP000298138"/>
    </source>
</evidence>
<comment type="subcellular location">
    <subcellularLocation>
        <location evidence="1">Endoplasmic reticulum membrane</location>
        <topology evidence="1">Multi-pass membrane protein</topology>
    </subcellularLocation>
</comment>
<evidence type="ECO:0000313" key="10">
    <source>
        <dbReference type="EMBL" id="TGZ81920.1"/>
    </source>
</evidence>
<keyword evidence="11" id="KW-1185">Reference proteome</keyword>
<proteinExistence type="predicted"/>
<evidence type="ECO:0000256" key="6">
    <source>
        <dbReference type="ARBA" id="ARBA00022989"/>
    </source>
</evidence>
<dbReference type="InterPro" id="IPR009580">
    <property type="entry name" value="GPI_biosynthesis_protein_Pig-F"/>
</dbReference>
<sequence>MPSTSPSPLPPTLSCVAPHLHSALLLTTYASFFPTLVSSSSPGATLLSTLPAITLLQSVFCLICVAPAVTPKPASKRPHGKPHPKSTATSSSSSSTASSSSSSTLRILSTRILPTFLSLLLALPLGTIVVSFLLVVFGAPLTTHVAETVGAAAHVAVLVGLPLVVKNGVDGERWRSVVSCVGEAARGREFGGAVGAAVGAWMGAVPIPLDWDREWQKWPVPVLTGAYIGYVLGKTIGGAMSTLKAKSG</sequence>
<dbReference type="OrthoDB" id="17366at2759"/>
<feature type="compositionally biased region" description="Basic residues" evidence="8">
    <location>
        <begin position="74"/>
        <end position="84"/>
    </location>
</feature>
<dbReference type="FunCoup" id="A0A4S2MYV1">
    <property type="interactions" value="148"/>
</dbReference>
<dbReference type="EMBL" id="ML220117">
    <property type="protein sequence ID" value="TGZ81920.1"/>
    <property type="molecule type" value="Genomic_DNA"/>
</dbReference>
<evidence type="ECO:0000256" key="1">
    <source>
        <dbReference type="ARBA" id="ARBA00004477"/>
    </source>
</evidence>
<evidence type="ECO:0000256" key="7">
    <source>
        <dbReference type="ARBA" id="ARBA00023136"/>
    </source>
</evidence>
<keyword evidence="5" id="KW-0256">Endoplasmic reticulum</keyword>
<name>A0A4S2MYV1_9PEZI</name>
<gene>
    <name evidence="10" type="ORF">EX30DRAFT_318559</name>
</gene>
<feature type="transmembrane region" description="Helical" evidence="9">
    <location>
        <begin position="145"/>
        <end position="165"/>
    </location>
</feature>
<dbReference type="UniPathway" id="UPA00196"/>
<keyword evidence="4 9" id="KW-0812">Transmembrane</keyword>
<keyword evidence="3" id="KW-0337">GPI-anchor biosynthesis</keyword>
<dbReference type="Proteomes" id="UP000298138">
    <property type="component" value="Unassembled WGS sequence"/>
</dbReference>
<dbReference type="GO" id="GO:0006506">
    <property type="term" value="P:GPI anchor biosynthetic process"/>
    <property type="evidence" value="ECO:0007669"/>
    <property type="project" value="UniProtKB-UniPathway"/>
</dbReference>
<dbReference type="InParanoid" id="A0A4S2MYV1"/>
<dbReference type="Pfam" id="PF06699">
    <property type="entry name" value="PIG-F"/>
    <property type="match status" value="1"/>
</dbReference>
<reference evidence="10 11" key="1">
    <citation type="submission" date="2019-04" db="EMBL/GenBank/DDBJ databases">
        <title>Comparative genomics and transcriptomics to analyze fruiting body development in filamentous ascomycetes.</title>
        <authorList>
            <consortium name="DOE Joint Genome Institute"/>
            <person name="Lutkenhaus R."/>
            <person name="Traeger S."/>
            <person name="Breuer J."/>
            <person name="Kuo A."/>
            <person name="Lipzen A."/>
            <person name="Pangilinan J."/>
            <person name="Dilworth D."/>
            <person name="Sandor L."/>
            <person name="Poggeler S."/>
            <person name="Barry K."/>
            <person name="Grigoriev I.V."/>
            <person name="Nowrousian M."/>
        </authorList>
    </citation>
    <scope>NUCLEOTIDE SEQUENCE [LARGE SCALE GENOMIC DNA]</scope>
    <source>
        <strain evidence="10 11">CBS 389.68</strain>
    </source>
</reference>
<dbReference type="GO" id="GO:0005789">
    <property type="term" value="C:endoplasmic reticulum membrane"/>
    <property type="evidence" value="ECO:0007669"/>
    <property type="project" value="UniProtKB-SubCell"/>
</dbReference>
<feature type="compositionally biased region" description="Low complexity" evidence="8">
    <location>
        <begin position="86"/>
        <end position="100"/>
    </location>
</feature>
<evidence type="ECO:0008006" key="12">
    <source>
        <dbReference type="Google" id="ProtNLM"/>
    </source>
</evidence>
<feature type="region of interest" description="Disordered" evidence="8">
    <location>
        <begin position="72"/>
        <end position="100"/>
    </location>
</feature>
<evidence type="ECO:0000256" key="9">
    <source>
        <dbReference type="SAM" id="Phobius"/>
    </source>
</evidence>
<evidence type="ECO:0000256" key="5">
    <source>
        <dbReference type="ARBA" id="ARBA00022824"/>
    </source>
</evidence>